<dbReference type="PANTHER" id="PTHR11533">
    <property type="entry name" value="PROTEASE M1 ZINC METALLOPROTEASE"/>
    <property type="match status" value="1"/>
</dbReference>
<dbReference type="EMBL" id="QOIP01000005">
    <property type="protein sequence ID" value="RLU22641.1"/>
    <property type="molecule type" value="Genomic_DNA"/>
</dbReference>
<gene>
    <name evidence="6" type="ORF">DMN91_004919</name>
</gene>
<reference evidence="6" key="1">
    <citation type="journal article" date="2018" name="Genome Res.">
        <title>The genomic architecture and molecular evolution of ant odorant receptors.</title>
        <authorList>
            <person name="McKenzie S.K."/>
            <person name="Kronauer D.J.C."/>
        </authorList>
    </citation>
    <scope>NUCLEOTIDE SEQUENCE [LARGE SCALE GENOMIC DNA]</scope>
    <source>
        <strain evidence="6">Clonal line C1</strain>
    </source>
</reference>
<feature type="transmembrane region" description="Helical" evidence="2">
    <location>
        <begin position="37"/>
        <end position="58"/>
    </location>
</feature>
<evidence type="ECO:0000313" key="6">
    <source>
        <dbReference type="EMBL" id="RLU22641.1"/>
    </source>
</evidence>
<dbReference type="Pfam" id="PF11838">
    <property type="entry name" value="ERAP1_C"/>
    <property type="match status" value="1"/>
</dbReference>
<dbReference type="Gene3D" id="1.25.50.20">
    <property type="match status" value="1"/>
</dbReference>
<comment type="caution">
    <text evidence="6">The sequence shown here is derived from an EMBL/GenBank/DDBJ whole genome shotgun (WGS) entry which is preliminary data.</text>
</comment>
<dbReference type="AlphaFoldDB" id="A0A3L8DQI1"/>
<keyword evidence="2" id="KW-0472">Membrane</keyword>
<comment type="similarity">
    <text evidence="1">Belongs to the peptidase M1 family.</text>
</comment>
<dbReference type="Pfam" id="PF01433">
    <property type="entry name" value="Peptidase_M1"/>
    <property type="match status" value="1"/>
</dbReference>
<feature type="domain" description="Aminopeptidase N-like N-terminal" evidence="5">
    <location>
        <begin position="80"/>
        <end position="183"/>
    </location>
</feature>
<dbReference type="PANTHER" id="PTHR11533:SF294">
    <property type="entry name" value="THYROTROPIN-RELEASING HORMONE-DEGRADING ECTOENZYME"/>
    <property type="match status" value="1"/>
</dbReference>
<feature type="domain" description="Peptidase M1 membrane alanine aminopeptidase" evidence="3">
    <location>
        <begin position="216"/>
        <end position="328"/>
    </location>
</feature>
<reference evidence="6" key="2">
    <citation type="submission" date="2018-07" db="EMBL/GenBank/DDBJ databases">
        <authorList>
            <person name="Mckenzie S.K."/>
            <person name="Kronauer D.J.C."/>
        </authorList>
    </citation>
    <scope>NUCLEOTIDE SEQUENCE</scope>
    <source>
        <strain evidence="6">Clonal line C1</strain>
    </source>
</reference>
<dbReference type="Pfam" id="PF17900">
    <property type="entry name" value="Peptidase_M1_N"/>
    <property type="match status" value="1"/>
</dbReference>
<evidence type="ECO:0000259" key="4">
    <source>
        <dbReference type="Pfam" id="PF11838"/>
    </source>
</evidence>
<dbReference type="Gene3D" id="2.60.40.1730">
    <property type="entry name" value="tricorn interacting facor f3 domain"/>
    <property type="match status" value="1"/>
</dbReference>
<name>A0A3L8DQI1_OOCBI</name>
<evidence type="ECO:0000259" key="5">
    <source>
        <dbReference type="Pfam" id="PF17900"/>
    </source>
</evidence>
<accession>A0A3L8DQI1</accession>
<evidence type="ECO:0000256" key="1">
    <source>
        <dbReference type="ARBA" id="ARBA00010136"/>
    </source>
</evidence>
<feature type="domain" description="ERAP1-like C-terminal" evidence="4">
    <location>
        <begin position="398"/>
        <end position="548"/>
    </location>
</feature>
<sequence length="624" mass="73699">MTSYRGCLLKATVFSTIINMMSSSQQSLKMVSNTSTAVILLKCLLLIACPIFITAANYSTESLKDEKYISEYRLPLRIIPVHYDIWLNLFVTGPKFSGEINITLDIKSVTQYITLHAHRLEINELETKLYNHKNGTIYRPTEHDYRSQYVLVLHFSDTVVHGTYTLYFKYDGYFSEEDEGLIKLPDANLRSENTKENVIVPLDFKDTIHKQYRTMMYEEWRMIDFTVPSLQENLRLDDIRSQNNILYYTKNETDFIESFIVVDKTLILLHMLRNLVSARTFRNGIRTYLDTHQFGSASVNDFYAAMQSALDDTEYEYQFRVKTVMRSWLNQTTYSLVKVRRNYALGHVYMWRVPKNDTKGVDNTTWTPLAYAMYSSDELFNDTIPTKWLTEDSKNKSFGYYRINYDATNWEQIGTCLNSYEVTRIHVINRAQLIDDVYYFLVTKQLHYFTFLHITNYLQREVDYVPWISMFRIMSYLWKFFLLPFKEPLVLEALQSHMLEILRGLLKNIGYEDEYHDDGITLLMRGTALKWTCRFGDLVCNEMASHKLDMRSSDVWVELVSNRLYSKTTLLTDIISNVYSEEQLNKTYKFFKQDAEVSKTLPTMISTRLIQLQDMMTSFFEMFR</sequence>
<dbReference type="InterPro" id="IPR045357">
    <property type="entry name" value="Aminopeptidase_N-like_N"/>
</dbReference>
<dbReference type="InterPro" id="IPR050344">
    <property type="entry name" value="Peptidase_M1_aminopeptidases"/>
</dbReference>
<dbReference type="GO" id="GO:0006508">
    <property type="term" value="P:proteolysis"/>
    <property type="evidence" value="ECO:0007669"/>
    <property type="project" value="TreeGrafter"/>
</dbReference>
<evidence type="ECO:0000259" key="3">
    <source>
        <dbReference type="Pfam" id="PF01433"/>
    </source>
</evidence>
<dbReference type="InterPro" id="IPR027268">
    <property type="entry name" value="Peptidase_M4/M1_CTD_sf"/>
</dbReference>
<dbReference type="InterPro" id="IPR042097">
    <property type="entry name" value="Aminopeptidase_N-like_N_sf"/>
</dbReference>
<dbReference type="GO" id="GO:0005737">
    <property type="term" value="C:cytoplasm"/>
    <property type="evidence" value="ECO:0007669"/>
    <property type="project" value="TreeGrafter"/>
</dbReference>
<dbReference type="Gene3D" id="1.10.390.10">
    <property type="entry name" value="Neutral Protease Domain 2"/>
    <property type="match status" value="1"/>
</dbReference>
<evidence type="ECO:0000256" key="2">
    <source>
        <dbReference type="SAM" id="Phobius"/>
    </source>
</evidence>
<evidence type="ECO:0008006" key="7">
    <source>
        <dbReference type="Google" id="ProtNLM"/>
    </source>
</evidence>
<dbReference type="OrthoDB" id="10031169at2759"/>
<dbReference type="GO" id="GO:0043171">
    <property type="term" value="P:peptide catabolic process"/>
    <property type="evidence" value="ECO:0007669"/>
    <property type="project" value="TreeGrafter"/>
</dbReference>
<dbReference type="GO" id="GO:0008270">
    <property type="term" value="F:zinc ion binding"/>
    <property type="evidence" value="ECO:0007669"/>
    <property type="project" value="InterPro"/>
</dbReference>
<keyword evidence="2" id="KW-1133">Transmembrane helix</keyword>
<dbReference type="SUPFAM" id="SSF63737">
    <property type="entry name" value="Leukotriene A4 hydrolase N-terminal domain"/>
    <property type="match status" value="1"/>
</dbReference>
<dbReference type="GO" id="GO:0042277">
    <property type="term" value="F:peptide binding"/>
    <property type="evidence" value="ECO:0007669"/>
    <property type="project" value="TreeGrafter"/>
</dbReference>
<protein>
    <recommendedName>
        <fullName evidence="7">Aminopeptidase N</fullName>
    </recommendedName>
</protein>
<organism evidence="6">
    <name type="scientific">Ooceraea biroi</name>
    <name type="common">Clonal raider ant</name>
    <name type="synonym">Cerapachys biroi</name>
    <dbReference type="NCBI Taxonomy" id="2015173"/>
    <lineage>
        <taxon>Eukaryota</taxon>
        <taxon>Metazoa</taxon>
        <taxon>Ecdysozoa</taxon>
        <taxon>Arthropoda</taxon>
        <taxon>Hexapoda</taxon>
        <taxon>Insecta</taxon>
        <taxon>Pterygota</taxon>
        <taxon>Neoptera</taxon>
        <taxon>Endopterygota</taxon>
        <taxon>Hymenoptera</taxon>
        <taxon>Apocrita</taxon>
        <taxon>Aculeata</taxon>
        <taxon>Formicoidea</taxon>
        <taxon>Formicidae</taxon>
        <taxon>Dorylinae</taxon>
        <taxon>Ooceraea</taxon>
    </lineage>
</organism>
<keyword evidence="2" id="KW-0812">Transmembrane</keyword>
<dbReference type="GO" id="GO:0005615">
    <property type="term" value="C:extracellular space"/>
    <property type="evidence" value="ECO:0007669"/>
    <property type="project" value="TreeGrafter"/>
</dbReference>
<dbReference type="GO" id="GO:0070006">
    <property type="term" value="F:metalloaminopeptidase activity"/>
    <property type="evidence" value="ECO:0007669"/>
    <property type="project" value="TreeGrafter"/>
</dbReference>
<dbReference type="GO" id="GO:0016020">
    <property type="term" value="C:membrane"/>
    <property type="evidence" value="ECO:0007669"/>
    <property type="project" value="TreeGrafter"/>
</dbReference>
<dbReference type="Proteomes" id="UP000279307">
    <property type="component" value="Chromosome 5"/>
</dbReference>
<proteinExistence type="inferred from homology"/>
<dbReference type="InterPro" id="IPR024571">
    <property type="entry name" value="ERAP1-like_C_dom"/>
</dbReference>
<dbReference type="InterPro" id="IPR014782">
    <property type="entry name" value="Peptidase_M1_dom"/>
</dbReference>
<dbReference type="SUPFAM" id="SSF55486">
    <property type="entry name" value="Metalloproteases ('zincins'), catalytic domain"/>
    <property type="match status" value="1"/>
</dbReference>